<reference evidence="1 2" key="1">
    <citation type="journal article" date="2016" name="Int. J. Syst. Evol. Microbiol.">
        <title>Descriptions of Anaerotaenia torta gen. nov., sp. nov. and Anaerocolumna cellulosilytica gen. nov., sp. nov. isolated from a methanogenic reactor of cattle waste.</title>
        <authorList>
            <person name="Uek A."/>
            <person name="Ohtaki Y."/>
            <person name="Kaku N."/>
            <person name="Ueki K."/>
        </authorList>
    </citation>
    <scope>NUCLEOTIDE SEQUENCE [LARGE SCALE GENOMIC DNA]</scope>
    <source>
        <strain evidence="1 2">SN021</strain>
    </source>
</reference>
<dbReference type="KEGG" id="acel:acsn021_07070"/>
<proteinExistence type="predicted"/>
<organism evidence="1 2">
    <name type="scientific">Anaerocolumna cellulosilytica</name>
    <dbReference type="NCBI Taxonomy" id="433286"/>
    <lineage>
        <taxon>Bacteria</taxon>
        <taxon>Bacillati</taxon>
        <taxon>Bacillota</taxon>
        <taxon>Clostridia</taxon>
        <taxon>Lachnospirales</taxon>
        <taxon>Lachnospiraceae</taxon>
        <taxon>Anaerocolumna</taxon>
    </lineage>
</organism>
<sequence length="93" mass="10078">MRILMDQNLNVQVFLSETNQSLIQHEAAITDIYGGEMTGEIPGDVTGTGAKDPLLSSWPFVIGITVVTLAVSIGVGILLAKRKIKKGFELYED</sequence>
<gene>
    <name evidence="1" type="ORF">acsn021_07070</name>
</gene>
<evidence type="ECO:0000313" key="1">
    <source>
        <dbReference type="EMBL" id="BCJ93138.1"/>
    </source>
</evidence>
<name>A0A6S6R285_9FIRM</name>
<dbReference type="AlphaFoldDB" id="A0A6S6R285"/>
<dbReference type="EMBL" id="AP023367">
    <property type="protein sequence ID" value="BCJ93138.1"/>
    <property type="molecule type" value="Genomic_DNA"/>
</dbReference>
<dbReference type="RefSeq" id="WP_184095796.1">
    <property type="nucleotide sequence ID" value="NZ_AP023367.1"/>
</dbReference>
<keyword evidence="2" id="KW-1185">Reference proteome</keyword>
<accession>A0A6S6R285</accession>
<evidence type="ECO:0000313" key="2">
    <source>
        <dbReference type="Proteomes" id="UP000515561"/>
    </source>
</evidence>
<protein>
    <submittedName>
        <fullName evidence="1">Uncharacterized protein</fullName>
    </submittedName>
</protein>
<dbReference type="Proteomes" id="UP000515561">
    <property type="component" value="Chromosome"/>
</dbReference>